<protein>
    <submittedName>
        <fullName evidence="1">Uncharacterized protein</fullName>
    </submittedName>
</protein>
<reference evidence="1" key="1">
    <citation type="journal article" date="2019" name="bioRxiv">
        <title>The Genome of the Zebra Mussel, Dreissena polymorpha: A Resource for Invasive Species Research.</title>
        <authorList>
            <person name="McCartney M.A."/>
            <person name="Auch B."/>
            <person name="Kono T."/>
            <person name="Mallez S."/>
            <person name="Zhang Y."/>
            <person name="Obille A."/>
            <person name="Becker A."/>
            <person name="Abrahante J.E."/>
            <person name="Garbe J."/>
            <person name="Badalamenti J.P."/>
            <person name="Herman A."/>
            <person name="Mangelson H."/>
            <person name="Liachko I."/>
            <person name="Sullivan S."/>
            <person name="Sone E.D."/>
            <person name="Koren S."/>
            <person name="Silverstein K.A.T."/>
            <person name="Beckman K.B."/>
            <person name="Gohl D.M."/>
        </authorList>
    </citation>
    <scope>NUCLEOTIDE SEQUENCE</scope>
    <source>
        <strain evidence="1">Duluth1</strain>
        <tissue evidence="1">Whole animal</tissue>
    </source>
</reference>
<keyword evidence="2" id="KW-1185">Reference proteome</keyword>
<accession>A0A9D4MAF3</accession>
<name>A0A9D4MAF3_DREPO</name>
<organism evidence="1 2">
    <name type="scientific">Dreissena polymorpha</name>
    <name type="common">Zebra mussel</name>
    <name type="synonym">Mytilus polymorpha</name>
    <dbReference type="NCBI Taxonomy" id="45954"/>
    <lineage>
        <taxon>Eukaryota</taxon>
        <taxon>Metazoa</taxon>
        <taxon>Spiralia</taxon>
        <taxon>Lophotrochozoa</taxon>
        <taxon>Mollusca</taxon>
        <taxon>Bivalvia</taxon>
        <taxon>Autobranchia</taxon>
        <taxon>Heteroconchia</taxon>
        <taxon>Euheterodonta</taxon>
        <taxon>Imparidentia</taxon>
        <taxon>Neoheterodontei</taxon>
        <taxon>Myida</taxon>
        <taxon>Dreissenoidea</taxon>
        <taxon>Dreissenidae</taxon>
        <taxon>Dreissena</taxon>
    </lineage>
</organism>
<evidence type="ECO:0000313" key="2">
    <source>
        <dbReference type="Proteomes" id="UP000828390"/>
    </source>
</evidence>
<comment type="caution">
    <text evidence="1">The sequence shown here is derived from an EMBL/GenBank/DDBJ whole genome shotgun (WGS) entry which is preliminary data.</text>
</comment>
<gene>
    <name evidence="1" type="ORF">DPMN_035177</name>
</gene>
<sequence>MEHAPLYHSPRKHLSDSLPSRISPFRSLSGRDWSRTNVGHWYWLGRLNDISGMAPVVVSLCLVSSCASLHSGETGSSSGGGWSPSAVEFRGGFRH</sequence>
<reference evidence="1" key="2">
    <citation type="submission" date="2020-11" db="EMBL/GenBank/DDBJ databases">
        <authorList>
            <person name="McCartney M.A."/>
            <person name="Auch B."/>
            <person name="Kono T."/>
            <person name="Mallez S."/>
            <person name="Becker A."/>
            <person name="Gohl D.M."/>
            <person name="Silverstein K.A.T."/>
            <person name="Koren S."/>
            <person name="Bechman K.B."/>
            <person name="Herman A."/>
            <person name="Abrahante J.E."/>
            <person name="Garbe J."/>
        </authorList>
    </citation>
    <scope>NUCLEOTIDE SEQUENCE</scope>
    <source>
        <strain evidence="1">Duluth1</strain>
        <tissue evidence="1">Whole animal</tissue>
    </source>
</reference>
<evidence type="ECO:0000313" key="1">
    <source>
        <dbReference type="EMBL" id="KAH3871962.1"/>
    </source>
</evidence>
<dbReference type="AlphaFoldDB" id="A0A9D4MAF3"/>
<dbReference type="Proteomes" id="UP000828390">
    <property type="component" value="Unassembled WGS sequence"/>
</dbReference>
<proteinExistence type="predicted"/>
<dbReference type="EMBL" id="JAIWYP010000002">
    <property type="protein sequence ID" value="KAH3871962.1"/>
    <property type="molecule type" value="Genomic_DNA"/>
</dbReference>